<organism evidence="2 3">
    <name type="scientific">Paramagnetospirillum marisnigri</name>
    <dbReference type="NCBI Taxonomy" id="1285242"/>
    <lineage>
        <taxon>Bacteria</taxon>
        <taxon>Pseudomonadati</taxon>
        <taxon>Pseudomonadota</taxon>
        <taxon>Alphaproteobacteria</taxon>
        <taxon>Rhodospirillales</taxon>
        <taxon>Magnetospirillaceae</taxon>
        <taxon>Paramagnetospirillum</taxon>
    </lineage>
</organism>
<dbReference type="STRING" id="1285242.A6A04_05710"/>
<reference evidence="2 3" key="1">
    <citation type="submission" date="2016-04" db="EMBL/GenBank/DDBJ databases">
        <title>Draft genome sequence of freshwater magnetotactic bacteria Magnetospirillum marisnigri SP-1 and Magnetospirillum moscoviense BB-1.</title>
        <authorList>
            <person name="Koziaeva V."/>
            <person name="Dziuba M.V."/>
            <person name="Ivanov T.M."/>
            <person name="Kuznetsov B."/>
            <person name="Grouzdev D.S."/>
        </authorList>
    </citation>
    <scope>NUCLEOTIDE SEQUENCE [LARGE SCALE GENOMIC DNA]</scope>
    <source>
        <strain evidence="2 3">SP-1</strain>
    </source>
</reference>
<sequence length="200" mass="20165">MKSLGRGVVIWIVVRVAMALSVLLSAEALAGGKKEGAGESGGGATSPIASTASGPREKTIAPEQAGESLGDVSLAASMLAGAGAGKCRMNFVLFNNSSATIALGMVGTSVSSKGDILDNWVINIGALAPGGQTARLFSCAIGAAQLSFSPLADFGTPPIKCLNAKQEVESCAVGMKIRSTLPMIEKDQIKPPEPAGGKKH</sequence>
<dbReference type="AlphaFoldDB" id="A0A178MEW9"/>
<gene>
    <name evidence="2" type="ORF">A6A04_05710</name>
</gene>
<evidence type="ECO:0000313" key="3">
    <source>
        <dbReference type="Proteomes" id="UP000078428"/>
    </source>
</evidence>
<feature type="region of interest" description="Disordered" evidence="1">
    <location>
        <begin position="34"/>
        <end position="60"/>
    </location>
</feature>
<evidence type="ECO:0000313" key="2">
    <source>
        <dbReference type="EMBL" id="OAN46608.1"/>
    </source>
</evidence>
<protein>
    <submittedName>
        <fullName evidence="2">Uncharacterized protein</fullName>
    </submittedName>
</protein>
<comment type="caution">
    <text evidence="2">The sequence shown here is derived from an EMBL/GenBank/DDBJ whole genome shotgun (WGS) entry which is preliminary data.</text>
</comment>
<dbReference type="Proteomes" id="UP000078428">
    <property type="component" value="Unassembled WGS sequence"/>
</dbReference>
<proteinExistence type="predicted"/>
<keyword evidence="3" id="KW-1185">Reference proteome</keyword>
<name>A0A178MEW9_9PROT</name>
<accession>A0A178MEW9</accession>
<dbReference type="EMBL" id="LWQT01000088">
    <property type="protein sequence ID" value="OAN46608.1"/>
    <property type="molecule type" value="Genomic_DNA"/>
</dbReference>
<evidence type="ECO:0000256" key="1">
    <source>
        <dbReference type="SAM" id="MobiDB-lite"/>
    </source>
</evidence>